<gene>
    <name evidence="4 7" type="primary">mshD</name>
    <name evidence="7" type="ORF">H9L10_00060</name>
</gene>
<dbReference type="CDD" id="cd04301">
    <property type="entry name" value="NAT_SF"/>
    <property type="match status" value="2"/>
</dbReference>
<feature type="binding site" evidence="4">
    <location>
        <position position="36"/>
    </location>
    <ligand>
        <name>1D-myo-inositol 2-(L-cysteinylamino)-2-deoxy-alpha-D-glucopyranoside</name>
        <dbReference type="ChEBI" id="CHEBI:58887"/>
    </ligand>
</feature>
<dbReference type="EMBL" id="CP060712">
    <property type="protein sequence ID" value="QNN49576.1"/>
    <property type="molecule type" value="Genomic_DNA"/>
</dbReference>
<dbReference type="PANTHER" id="PTHR43617:SF31">
    <property type="entry name" value="MYCOTHIOL ACETYLTRANSFERASE"/>
    <property type="match status" value="1"/>
</dbReference>
<dbReference type="Gene3D" id="3.40.630.30">
    <property type="match status" value="1"/>
</dbReference>
<organism evidence="7 8">
    <name type="scientific">Phycicoccus endophyticus</name>
    <dbReference type="NCBI Taxonomy" id="1690220"/>
    <lineage>
        <taxon>Bacteria</taxon>
        <taxon>Bacillati</taxon>
        <taxon>Actinomycetota</taxon>
        <taxon>Actinomycetes</taxon>
        <taxon>Micrococcales</taxon>
        <taxon>Intrasporangiaceae</taxon>
        <taxon>Phycicoccus</taxon>
    </lineage>
</organism>
<comment type="function">
    <text evidence="4">Catalyzes the transfer of acetyl from acetyl-CoA to desacetylmycothiol (Cys-GlcN-Ins) to form mycothiol.</text>
</comment>
<dbReference type="GO" id="GO:0010125">
    <property type="term" value="P:mycothiol biosynthetic process"/>
    <property type="evidence" value="ECO:0007669"/>
    <property type="project" value="UniProtKB-UniRule"/>
</dbReference>
<keyword evidence="8" id="KW-1185">Reference proteome</keyword>
<dbReference type="AlphaFoldDB" id="A0A7G9R1V1"/>
<feature type="domain" description="N-acetyltransferase" evidence="6">
    <location>
        <begin position="5"/>
        <end position="138"/>
    </location>
</feature>
<dbReference type="InterPro" id="IPR000182">
    <property type="entry name" value="GNAT_dom"/>
</dbReference>
<feature type="binding site" evidence="4">
    <location>
        <begin position="284"/>
        <end position="289"/>
    </location>
    <ligand>
        <name>acetyl-CoA</name>
        <dbReference type="ChEBI" id="CHEBI:57288"/>
        <label>2</label>
    </ligand>
</feature>
<feature type="binding site" evidence="4">
    <location>
        <position position="178"/>
    </location>
    <ligand>
        <name>1D-myo-inositol 2-(L-cysteinylamino)-2-deoxy-alpha-D-glucopyranoside</name>
        <dbReference type="ChEBI" id="CHEBI:58887"/>
    </ligand>
</feature>
<comment type="caution">
    <text evidence="4">Lacks conserved residue(s) required for the propagation of feature annotation.</text>
</comment>
<evidence type="ECO:0000256" key="4">
    <source>
        <dbReference type="HAMAP-Rule" id="MF_01698"/>
    </source>
</evidence>
<dbReference type="Pfam" id="PF00583">
    <property type="entry name" value="Acetyltransf_1"/>
    <property type="match status" value="1"/>
</dbReference>
<dbReference type="PROSITE" id="PS51186">
    <property type="entry name" value="GNAT"/>
    <property type="match status" value="2"/>
</dbReference>
<dbReference type="Pfam" id="PF13508">
    <property type="entry name" value="Acetyltransf_7"/>
    <property type="match status" value="1"/>
</dbReference>
<feature type="domain" description="N-acetyltransferase" evidence="6">
    <location>
        <begin position="151"/>
        <end position="306"/>
    </location>
</feature>
<dbReference type="NCBIfam" id="TIGR03448">
    <property type="entry name" value="mycothiol_MshD"/>
    <property type="match status" value="1"/>
</dbReference>
<feature type="binding site" evidence="4">
    <location>
        <position position="217"/>
    </location>
    <ligand>
        <name>1D-myo-inositol 2-(L-cysteinylamino)-2-deoxy-alpha-D-glucopyranoside</name>
        <dbReference type="ChEBI" id="CHEBI:58887"/>
    </ligand>
</feature>
<evidence type="ECO:0000256" key="1">
    <source>
        <dbReference type="ARBA" id="ARBA00022679"/>
    </source>
</evidence>
<reference evidence="7 8" key="1">
    <citation type="submission" date="2020-08" db="EMBL/GenBank/DDBJ databases">
        <title>Genome sequence of Phycicoccus endophyticus JCM 31784T.</title>
        <authorList>
            <person name="Hyun D.-W."/>
            <person name="Bae J.-W."/>
        </authorList>
    </citation>
    <scope>NUCLEOTIDE SEQUENCE [LARGE SCALE GENOMIC DNA]</scope>
    <source>
        <strain evidence="7 8">JCM 31784</strain>
    </source>
</reference>
<dbReference type="EC" id="2.3.1.189" evidence="4"/>
<feature type="binding site" evidence="4">
    <location>
        <begin position="79"/>
        <end position="81"/>
    </location>
    <ligand>
        <name>acetyl-CoA</name>
        <dbReference type="ChEBI" id="CHEBI:57288"/>
        <label>1</label>
    </ligand>
</feature>
<dbReference type="GO" id="GO:0035447">
    <property type="term" value="F:mycothiol synthase activity"/>
    <property type="evidence" value="ECO:0007669"/>
    <property type="project" value="UniProtKB-UniRule"/>
</dbReference>
<keyword evidence="3 4" id="KW-0012">Acyltransferase</keyword>
<evidence type="ECO:0000313" key="8">
    <source>
        <dbReference type="Proteomes" id="UP000515976"/>
    </source>
</evidence>
<keyword evidence="2 4" id="KW-0677">Repeat</keyword>
<evidence type="ECO:0000256" key="2">
    <source>
        <dbReference type="ARBA" id="ARBA00022737"/>
    </source>
</evidence>
<feature type="binding site" evidence="4">
    <location>
        <begin position="245"/>
        <end position="247"/>
    </location>
    <ligand>
        <name>acetyl-CoA</name>
        <dbReference type="ChEBI" id="CHEBI:57288"/>
        <label>2</label>
    </ligand>
</feature>
<sequence>MPLTERLGAVDEATAAKVRELWERAEAADGVAAVSEAFRLALGAQREGVAHLLRRDDAGQLVGYAQVADARSPQAVAELVVDPAARRQGHGAALLDAARGDGARSVWAHGDLAGARALAAAVGLRRSRELYRMTRPLTDADTADPALPEGYTVRGFEPGRDDEAWVRLNAAAFAGHPEQGRLTVEDLRERMAQPWFDPAGLLLVEHDGRLAAFHWTKVETGPADGTRPDSAPGAPRSGTGEVYVVGVDPAQQGRGLGAAVTGLGLAHLARRGLAEVELYVDGDNTAARRTYARYGFEDAAVDVQYS</sequence>
<dbReference type="KEGG" id="pei:H9L10_00060"/>
<evidence type="ECO:0000259" key="6">
    <source>
        <dbReference type="PROSITE" id="PS51186"/>
    </source>
</evidence>
<dbReference type="PANTHER" id="PTHR43617">
    <property type="entry name" value="L-AMINO ACID N-ACETYLTRANSFERASE"/>
    <property type="match status" value="1"/>
</dbReference>
<name>A0A7G9R1V1_9MICO</name>
<feature type="binding site" evidence="4">
    <location>
        <position position="279"/>
    </location>
    <ligand>
        <name>1D-myo-inositol 2-(L-cysteinylamino)-2-deoxy-alpha-D-glucopyranoside</name>
        <dbReference type="ChEBI" id="CHEBI:58887"/>
    </ligand>
</feature>
<protein>
    <recommendedName>
        <fullName evidence="4">Mycothiol acetyltransferase</fullName>
        <shortName evidence="4">MSH acetyltransferase</shortName>
        <ecNumber evidence="4">2.3.1.189</ecNumber>
    </recommendedName>
    <alternativeName>
        <fullName evidence="4">Mycothiol synthase</fullName>
    </alternativeName>
</protein>
<comment type="similarity">
    <text evidence="4">Belongs to the acetyltransferase family. MshD subfamily.</text>
</comment>
<keyword evidence="1 4" id="KW-0808">Transferase</keyword>
<feature type="binding site" evidence="4">
    <location>
        <position position="241"/>
    </location>
    <ligand>
        <name>1D-myo-inositol 2-(L-cysteinylamino)-2-deoxy-alpha-D-glucopyranoside</name>
        <dbReference type="ChEBI" id="CHEBI:58887"/>
    </ligand>
</feature>
<evidence type="ECO:0000256" key="3">
    <source>
        <dbReference type="ARBA" id="ARBA00023315"/>
    </source>
</evidence>
<evidence type="ECO:0000256" key="5">
    <source>
        <dbReference type="SAM" id="MobiDB-lite"/>
    </source>
</evidence>
<comment type="catalytic activity">
    <reaction evidence="4">
        <text>1D-myo-inositol 2-(L-cysteinylamino)-2-deoxy-alpha-D-glucopyranoside + acetyl-CoA = mycothiol + CoA + H(+)</text>
        <dbReference type="Rhea" id="RHEA:26172"/>
        <dbReference type="ChEBI" id="CHEBI:15378"/>
        <dbReference type="ChEBI" id="CHEBI:16768"/>
        <dbReference type="ChEBI" id="CHEBI:57287"/>
        <dbReference type="ChEBI" id="CHEBI:57288"/>
        <dbReference type="ChEBI" id="CHEBI:58887"/>
        <dbReference type="EC" id="2.3.1.189"/>
    </reaction>
</comment>
<dbReference type="Proteomes" id="UP000515976">
    <property type="component" value="Chromosome"/>
</dbReference>
<comment type="subunit">
    <text evidence="4">Monomer.</text>
</comment>
<dbReference type="RefSeq" id="WP_166099044.1">
    <property type="nucleotide sequence ID" value="NZ_BMMY01000005.1"/>
</dbReference>
<dbReference type="PIRSF" id="PIRSF021524">
    <property type="entry name" value="MSH_acetyltransferase"/>
    <property type="match status" value="1"/>
</dbReference>
<accession>A0A7G9R1V1</accession>
<proteinExistence type="inferred from homology"/>
<evidence type="ECO:0000313" key="7">
    <source>
        <dbReference type="EMBL" id="QNN49576.1"/>
    </source>
</evidence>
<dbReference type="InterPro" id="IPR017813">
    <property type="entry name" value="Mycothiol_AcTrfase"/>
</dbReference>
<dbReference type="SUPFAM" id="SSF55729">
    <property type="entry name" value="Acyl-CoA N-acyltransferases (Nat)"/>
    <property type="match status" value="1"/>
</dbReference>
<dbReference type="GO" id="GO:0008999">
    <property type="term" value="F:protein-N-terminal-alanine acetyltransferase activity"/>
    <property type="evidence" value="ECO:0007669"/>
    <property type="project" value="TreeGrafter"/>
</dbReference>
<dbReference type="InterPro" id="IPR016181">
    <property type="entry name" value="Acyl_CoA_acyltransferase"/>
</dbReference>
<dbReference type="InterPro" id="IPR050276">
    <property type="entry name" value="MshD_Acetyltransferase"/>
</dbReference>
<feature type="region of interest" description="Disordered" evidence="5">
    <location>
        <begin position="219"/>
        <end position="240"/>
    </location>
</feature>
<dbReference type="HAMAP" id="MF_01698">
    <property type="entry name" value="MshD"/>
    <property type="match status" value="1"/>
</dbReference>